<keyword evidence="3" id="KW-0687">Ribonucleoprotein</keyword>
<organism evidence="4">
    <name type="scientific">marine sediment metagenome</name>
    <dbReference type="NCBI Taxonomy" id="412755"/>
    <lineage>
        <taxon>unclassified sequences</taxon>
        <taxon>metagenomes</taxon>
        <taxon>ecological metagenomes</taxon>
    </lineage>
</organism>
<evidence type="ECO:0000313" key="4">
    <source>
        <dbReference type="EMBL" id="GAH47680.1"/>
    </source>
</evidence>
<dbReference type="InterPro" id="IPR008991">
    <property type="entry name" value="Translation_prot_SH3-like_sf"/>
</dbReference>
<sequence>MRINSIEKEAMKKEVPEFSVGDTVDVYVKIEEADKERIQLFGGTVIARRGGGTREMFTVRRVVQGAGIERTFP</sequence>
<dbReference type="Gene3D" id="2.30.30.790">
    <property type="match status" value="1"/>
</dbReference>
<reference evidence="4" key="1">
    <citation type="journal article" date="2014" name="Front. Microbiol.">
        <title>High frequency of phylogenetically diverse reductive dehalogenase-homologous genes in deep subseafloor sedimentary metagenomes.</title>
        <authorList>
            <person name="Kawai M."/>
            <person name="Futagami T."/>
            <person name="Toyoda A."/>
            <person name="Takaki Y."/>
            <person name="Nishi S."/>
            <person name="Hori S."/>
            <person name="Arai W."/>
            <person name="Tsubouchi T."/>
            <person name="Morono Y."/>
            <person name="Uchiyama I."/>
            <person name="Ito T."/>
            <person name="Fujiyama A."/>
            <person name="Inagaki F."/>
            <person name="Takami H."/>
        </authorList>
    </citation>
    <scope>NUCLEOTIDE SEQUENCE</scope>
    <source>
        <strain evidence="4">Expedition CK06-06</strain>
    </source>
</reference>
<dbReference type="AlphaFoldDB" id="X1GS37"/>
<dbReference type="GO" id="GO:0003735">
    <property type="term" value="F:structural constituent of ribosome"/>
    <property type="evidence" value="ECO:0007669"/>
    <property type="project" value="InterPro"/>
</dbReference>
<evidence type="ECO:0000256" key="1">
    <source>
        <dbReference type="ARBA" id="ARBA00005781"/>
    </source>
</evidence>
<proteinExistence type="inferred from homology"/>
<dbReference type="Pfam" id="PF01245">
    <property type="entry name" value="Ribosomal_L19"/>
    <property type="match status" value="1"/>
</dbReference>
<feature type="non-terminal residue" evidence="4">
    <location>
        <position position="73"/>
    </location>
</feature>
<evidence type="ECO:0000256" key="3">
    <source>
        <dbReference type="ARBA" id="ARBA00023274"/>
    </source>
</evidence>
<dbReference type="InterPro" id="IPR001857">
    <property type="entry name" value="Ribosomal_bL19"/>
</dbReference>
<dbReference type="InterPro" id="IPR038657">
    <property type="entry name" value="Ribosomal_bL19_sf"/>
</dbReference>
<dbReference type="PANTHER" id="PTHR15680:SF9">
    <property type="entry name" value="LARGE RIBOSOMAL SUBUNIT PROTEIN BL19M"/>
    <property type="match status" value="1"/>
</dbReference>
<comment type="similarity">
    <text evidence="1">Belongs to the bacterial ribosomal protein bL19 family.</text>
</comment>
<dbReference type="PRINTS" id="PR00061">
    <property type="entry name" value="RIBOSOMALL19"/>
</dbReference>
<evidence type="ECO:0000256" key="2">
    <source>
        <dbReference type="ARBA" id="ARBA00022980"/>
    </source>
</evidence>
<protein>
    <recommendedName>
        <fullName evidence="5">50S ribosomal protein L19</fullName>
    </recommendedName>
</protein>
<accession>X1GS37</accession>
<dbReference type="EMBL" id="BARU01022823">
    <property type="protein sequence ID" value="GAH47680.1"/>
    <property type="molecule type" value="Genomic_DNA"/>
</dbReference>
<dbReference type="SUPFAM" id="SSF50104">
    <property type="entry name" value="Translation proteins SH3-like domain"/>
    <property type="match status" value="1"/>
</dbReference>
<comment type="caution">
    <text evidence="4">The sequence shown here is derived from an EMBL/GenBank/DDBJ whole genome shotgun (WGS) entry which is preliminary data.</text>
</comment>
<name>X1GS37_9ZZZZ</name>
<dbReference type="GO" id="GO:0022625">
    <property type="term" value="C:cytosolic large ribosomal subunit"/>
    <property type="evidence" value="ECO:0007669"/>
    <property type="project" value="TreeGrafter"/>
</dbReference>
<gene>
    <name evidence="4" type="ORF">S03H2_37125</name>
</gene>
<keyword evidence="2" id="KW-0689">Ribosomal protein</keyword>
<dbReference type="GO" id="GO:0006412">
    <property type="term" value="P:translation"/>
    <property type="evidence" value="ECO:0007669"/>
    <property type="project" value="InterPro"/>
</dbReference>
<evidence type="ECO:0008006" key="5">
    <source>
        <dbReference type="Google" id="ProtNLM"/>
    </source>
</evidence>
<dbReference type="PANTHER" id="PTHR15680">
    <property type="entry name" value="RIBOSOMAL PROTEIN L19"/>
    <property type="match status" value="1"/>
</dbReference>